<feature type="domain" description="PID" evidence="2">
    <location>
        <begin position="50"/>
        <end position="180"/>
    </location>
</feature>
<dbReference type="GO" id="GO:0030027">
    <property type="term" value="C:lamellipodium"/>
    <property type="evidence" value="ECO:0007669"/>
    <property type="project" value="TreeGrafter"/>
</dbReference>
<accession>A0AAV3ZKW4</accession>
<dbReference type="GO" id="GO:0005856">
    <property type="term" value="C:cytoskeleton"/>
    <property type="evidence" value="ECO:0007669"/>
    <property type="project" value="TreeGrafter"/>
</dbReference>
<organism evidence="3 4">
    <name type="scientific">Plakobranchus ocellatus</name>
    <dbReference type="NCBI Taxonomy" id="259542"/>
    <lineage>
        <taxon>Eukaryota</taxon>
        <taxon>Metazoa</taxon>
        <taxon>Spiralia</taxon>
        <taxon>Lophotrochozoa</taxon>
        <taxon>Mollusca</taxon>
        <taxon>Gastropoda</taxon>
        <taxon>Heterobranchia</taxon>
        <taxon>Euthyneura</taxon>
        <taxon>Panpulmonata</taxon>
        <taxon>Sacoglossa</taxon>
        <taxon>Placobranchoidea</taxon>
        <taxon>Plakobranchidae</taxon>
        <taxon>Plakobranchus</taxon>
    </lineage>
</organism>
<name>A0AAV3ZKW4_9GAST</name>
<dbReference type="GO" id="GO:0051895">
    <property type="term" value="P:negative regulation of focal adhesion assembly"/>
    <property type="evidence" value="ECO:0007669"/>
    <property type="project" value="TreeGrafter"/>
</dbReference>
<dbReference type="AlphaFoldDB" id="A0AAV3ZKW4"/>
<dbReference type="GO" id="GO:1900025">
    <property type="term" value="P:negative regulation of substrate adhesion-dependent cell spreading"/>
    <property type="evidence" value="ECO:0007669"/>
    <property type="project" value="TreeGrafter"/>
</dbReference>
<protein>
    <submittedName>
        <fullName evidence="3">Integrin beta-1-binding protein 1</fullName>
    </submittedName>
</protein>
<keyword evidence="4" id="KW-1185">Reference proteome</keyword>
<evidence type="ECO:0000313" key="3">
    <source>
        <dbReference type="EMBL" id="GFN95170.1"/>
    </source>
</evidence>
<dbReference type="SUPFAM" id="SSF50729">
    <property type="entry name" value="PH domain-like"/>
    <property type="match status" value="1"/>
</dbReference>
<dbReference type="PANTHER" id="PTHR32055">
    <property type="entry name" value="INTEGRIN BETA-1-BINDING PROTEIN 1"/>
    <property type="match status" value="1"/>
</dbReference>
<dbReference type="Gene3D" id="6.20.360.10">
    <property type="match status" value="1"/>
</dbReference>
<dbReference type="SMART" id="SM00462">
    <property type="entry name" value="PTB"/>
    <property type="match status" value="1"/>
</dbReference>
<keyword evidence="3" id="KW-0401">Integrin</keyword>
<dbReference type="GO" id="GO:0007229">
    <property type="term" value="P:integrin-mediated signaling pathway"/>
    <property type="evidence" value="ECO:0007669"/>
    <property type="project" value="UniProtKB-KW"/>
</dbReference>
<evidence type="ECO:0000259" key="2">
    <source>
        <dbReference type="PROSITE" id="PS01179"/>
    </source>
</evidence>
<dbReference type="PROSITE" id="PS01179">
    <property type="entry name" value="PID"/>
    <property type="match status" value="1"/>
</dbReference>
<dbReference type="Pfam" id="PF10480">
    <property type="entry name" value="ICAP-1_inte_bdg"/>
    <property type="match status" value="1"/>
</dbReference>
<sequence length="186" mass="21015">MSKKSSRIKSFQNGSRESISSHLTGSSNENLSLSSKDDKDKVDKILLQRVHFQVYYLGVVQKINMTNSKNRDTEPQLVDIVEESQIEGKLQVKASEENKVLMFVSRHGIKVMDVSGQEVLHRHPLHTIAQLIQYTDGSGHQNIAVKVGQVGKHLYQCYVFQCHAQDQATNICDCVRRIFDAITTKS</sequence>
<proteinExistence type="predicted"/>
<dbReference type="PANTHER" id="PTHR32055:SF1">
    <property type="entry name" value="INTEGRIN BETA-1-BINDING PROTEIN 1"/>
    <property type="match status" value="1"/>
</dbReference>
<dbReference type="GO" id="GO:0071944">
    <property type="term" value="C:cell periphery"/>
    <property type="evidence" value="ECO:0007669"/>
    <property type="project" value="TreeGrafter"/>
</dbReference>
<comment type="caution">
    <text evidence="3">The sequence shown here is derived from an EMBL/GenBank/DDBJ whole genome shotgun (WGS) entry which is preliminary data.</text>
</comment>
<feature type="compositionally biased region" description="Polar residues" evidence="1">
    <location>
        <begin position="8"/>
        <end position="30"/>
    </location>
</feature>
<gene>
    <name evidence="3" type="ORF">PoB_002167600</name>
</gene>
<dbReference type="GO" id="GO:0005178">
    <property type="term" value="F:integrin binding"/>
    <property type="evidence" value="ECO:0007669"/>
    <property type="project" value="TreeGrafter"/>
</dbReference>
<dbReference type="GO" id="GO:0001726">
    <property type="term" value="C:ruffle"/>
    <property type="evidence" value="ECO:0007669"/>
    <property type="project" value="TreeGrafter"/>
</dbReference>
<dbReference type="InterPro" id="IPR019517">
    <property type="entry name" value="Integrin-bd_ICAP-1"/>
</dbReference>
<dbReference type="InterPro" id="IPR006020">
    <property type="entry name" value="PTB/PI_dom"/>
</dbReference>
<evidence type="ECO:0000256" key="1">
    <source>
        <dbReference type="SAM" id="MobiDB-lite"/>
    </source>
</evidence>
<dbReference type="EMBL" id="BLXT01002484">
    <property type="protein sequence ID" value="GFN95170.1"/>
    <property type="molecule type" value="Genomic_DNA"/>
</dbReference>
<dbReference type="Proteomes" id="UP000735302">
    <property type="component" value="Unassembled WGS sequence"/>
</dbReference>
<feature type="region of interest" description="Disordered" evidence="1">
    <location>
        <begin position="1"/>
        <end position="35"/>
    </location>
</feature>
<reference evidence="3 4" key="1">
    <citation type="journal article" date="2021" name="Elife">
        <title>Chloroplast acquisition without the gene transfer in kleptoplastic sea slugs, Plakobranchus ocellatus.</title>
        <authorList>
            <person name="Maeda T."/>
            <person name="Takahashi S."/>
            <person name="Yoshida T."/>
            <person name="Shimamura S."/>
            <person name="Takaki Y."/>
            <person name="Nagai Y."/>
            <person name="Toyoda A."/>
            <person name="Suzuki Y."/>
            <person name="Arimoto A."/>
            <person name="Ishii H."/>
            <person name="Satoh N."/>
            <person name="Nishiyama T."/>
            <person name="Hasebe M."/>
            <person name="Maruyama T."/>
            <person name="Minagawa J."/>
            <person name="Obokata J."/>
            <person name="Shigenobu S."/>
        </authorList>
    </citation>
    <scope>NUCLEOTIDE SEQUENCE [LARGE SCALE GENOMIC DNA]</scope>
</reference>
<evidence type="ECO:0000313" key="4">
    <source>
        <dbReference type="Proteomes" id="UP000735302"/>
    </source>
</evidence>